<dbReference type="STRING" id="88036.D8QYH0"/>
<dbReference type="GO" id="GO:0005634">
    <property type="term" value="C:nucleus"/>
    <property type="evidence" value="ECO:0000318"/>
    <property type="project" value="GO_Central"/>
</dbReference>
<evidence type="ECO:0000256" key="1">
    <source>
        <dbReference type="ARBA" id="ARBA00004123"/>
    </source>
</evidence>
<dbReference type="GO" id="GO:0000228">
    <property type="term" value="C:nuclear chromosome"/>
    <property type="evidence" value="ECO:0007669"/>
    <property type="project" value="InterPro"/>
</dbReference>
<evidence type="ECO:0000256" key="3">
    <source>
        <dbReference type="ARBA" id="ARBA00023015"/>
    </source>
</evidence>
<evidence type="ECO:0000313" key="6">
    <source>
        <dbReference type="EMBL" id="EFJ35198.1"/>
    </source>
</evidence>
<protein>
    <recommendedName>
        <fullName evidence="8">SNF5-domain-containing protein</fullName>
    </recommendedName>
</protein>
<dbReference type="InParanoid" id="D8QYH0"/>
<dbReference type="GO" id="GO:0006338">
    <property type="term" value="P:chromatin remodeling"/>
    <property type="evidence" value="ECO:0000318"/>
    <property type="project" value="GO_Central"/>
</dbReference>
<evidence type="ECO:0000256" key="5">
    <source>
        <dbReference type="ARBA" id="ARBA00023242"/>
    </source>
</evidence>
<dbReference type="AlphaFoldDB" id="D8QYH0"/>
<evidence type="ECO:0008006" key="8">
    <source>
        <dbReference type="Google" id="ProtNLM"/>
    </source>
</evidence>
<keyword evidence="5" id="KW-0539">Nucleus</keyword>
<dbReference type="OMA" id="EWDLYEP"/>
<dbReference type="EMBL" id="GL377568">
    <property type="protein sequence ID" value="EFJ35198.1"/>
    <property type="molecule type" value="Genomic_DNA"/>
</dbReference>
<comment type="similarity">
    <text evidence="2">Belongs to the SNF5 family.</text>
</comment>
<evidence type="ECO:0000256" key="4">
    <source>
        <dbReference type="ARBA" id="ARBA00023163"/>
    </source>
</evidence>
<accession>D8QYH0</accession>
<evidence type="ECO:0000313" key="7">
    <source>
        <dbReference type="Proteomes" id="UP000001514"/>
    </source>
</evidence>
<dbReference type="HOGENOM" id="CLU_082256_0_0_1"/>
<keyword evidence="4" id="KW-0804">Transcription</keyword>
<dbReference type="PANTHER" id="PTHR10019">
    <property type="entry name" value="SNF5"/>
    <property type="match status" value="1"/>
</dbReference>
<proteinExistence type="inferred from homology"/>
<comment type="subcellular location">
    <subcellularLocation>
        <location evidence="1">Nucleus</location>
    </subcellularLocation>
</comment>
<keyword evidence="7" id="KW-1185">Reference proteome</keyword>
<keyword evidence="3" id="KW-0805">Transcription regulation</keyword>
<dbReference type="GO" id="GO:0003712">
    <property type="term" value="F:transcription coregulator activity"/>
    <property type="evidence" value="ECO:0000318"/>
    <property type="project" value="GO_Central"/>
</dbReference>
<organism evidence="7">
    <name type="scientific">Selaginella moellendorffii</name>
    <name type="common">Spikemoss</name>
    <dbReference type="NCBI Taxonomy" id="88036"/>
    <lineage>
        <taxon>Eukaryota</taxon>
        <taxon>Viridiplantae</taxon>
        <taxon>Streptophyta</taxon>
        <taxon>Embryophyta</taxon>
        <taxon>Tracheophyta</taxon>
        <taxon>Lycopodiopsida</taxon>
        <taxon>Selaginellales</taxon>
        <taxon>Selaginellaceae</taxon>
        <taxon>Selaginella</taxon>
    </lineage>
</organism>
<reference evidence="6 7" key="1">
    <citation type="journal article" date="2011" name="Science">
        <title>The Selaginella genome identifies genetic changes associated with the evolution of vascular plants.</title>
        <authorList>
            <person name="Banks J.A."/>
            <person name="Nishiyama T."/>
            <person name="Hasebe M."/>
            <person name="Bowman J.L."/>
            <person name="Gribskov M."/>
            <person name="dePamphilis C."/>
            <person name="Albert V.A."/>
            <person name="Aono N."/>
            <person name="Aoyama T."/>
            <person name="Ambrose B.A."/>
            <person name="Ashton N.W."/>
            <person name="Axtell M.J."/>
            <person name="Barker E."/>
            <person name="Barker M.S."/>
            <person name="Bennetzen J.L."/>
            <person name="Bonawitz N.D."/>
            <person name="Chapple C."/>
            <person name="Cheng C."/>
            <person name="Correa L.G."/>
            <person name="Dacre M."/>
            <person name="DeBarry J."/>
            <person name="Dreyer I."/>
            <person name="Elias M."/>
            <person name="Engstrom E.M."/>
            <person name="Estelle M."/>
            <person name="Feng L."/>
            <person name="Finet C."/>
            <person name="Floyd S.K."/>
            <person name="Frommer W.B."/>
            <person name="Fujita T."/>
            <person name="Gramzow L."/>
            <person name="Gutensohn M."/>
            <person name="Harholt J."/>
            <person name="Hattori M."/>
            <person name="Heyl A."/>
            <person name="Hirai T."/>
            <person name="Hiwatashi Y."/>
            <person name="Ishikawa M."/>
            <person name="Iwata M."/>
            <person name="Karol K.G."/>
            <person name="Koehler B."/>
            <person name="Kolukisaoglu U."/>
            <person name="Kubo M."/>
            <person name="Kurata T."/>
            <person name="Lalonde S."/>
            <person name="Li K."/>
            <person name="Li Y."/>
            <person name="Litt A."/>
            <person name="Lyons E."/>
            <person name="Manning G."/>
            <person name="Maruyama T."/>
            <person name="Michael T.P."/>
            <person name="Mikami K."/>
            <person name="Miyazaki S."/>
            <person name="Morinaga S."/>
            <person name="Murata T."/>
            <person name="Mueller-Roeber B."/>
            <person name="Nelson D.R."/>
            <person name="Obara M."/>
            <person name="Oguri Y."/>
            <person name="Olmstead R.G."/>
            <person name="Onodera N."/>
            <person name="Petersen B.L."/>
            <person name="Pils B."/>
            <person name="Prigge M."/>
            <person name="Rensing S.A."/>
            <person name="Riano-Pachon D.M."/>
            <person name="Roberts A.W."/>
            <person name="Sato Y."/>
            <person name="Scheller H.V."/>
            <person name="Schulz B."/>
            <person name="Schulz C."/>
            <person name="Shakirov E.V."/>
            <person name="Shibagaki N."/>
            <person name="Shinohara N."/>
            <person name="Shippen D.E."/>
            <person name="Soerensen I."/>
            <person name="Sotooka R."/>
            <person name="Sugimoto N."/>
            <person name="Sugita M."/>
            <person name="Sumikawa N."/>
            <person name="Tanurdzic M."/>
            <person name="Theissen G."/>
            <person name="Ulvskov P."/>
            <person name="Wakazuki S."/>
            <person name="Weng J.K."/>
            <person name="Willats W.W."/>
            <person name="Wipf D."/>
            <person name="Wolf P.G."/>
            <person name="Yang L."/>
            <person name="Zimmer A.D."/>
            <person name="Zhu Q."/>
            <person name="Mitros T."/>
            <person name="Hellsten U."/>
            <person name="Loque D."/>
            <person name="Otillar R."/>
            <person name="Salamov A."/>
            <person name="Schmutz J."/>
            <person name="Shapiro H."/>
            <person name="Lindquist E."/>
            <person name="Lucas S."/>
            <person name="Rokhsar D."/>
            <person name="Grigoriev I.V."/>
        </authorList>
    </citation>
    <scope>NUCLEOTIDE SEQUENCE [LARGE SCALE GENOMIC DNA]</scope>
</reference>
<dbReference type="Proteomes" id="UP000001514">
    <property type="component" value="Unassembled WGS sequence"/>
</dbReference>
<dbReference type="InterPro" id="IPR006939">
    <property type="entry name" value="SNF5"/>
</dbReference>
<dbReference type="eggNOG" id="KOG1649">
    <property type="taxonomic scope" value="Eukaryota"/>
</dbReference>
<dbReference type="KEGG" id="smo:SELMODRAFT_405124"/>
<gene>
    <name evidence="6" type="ORF">SELMODRAFT_405124</name>
</gene>
<dbReference type="GO" id="GO:0006357">
    <property type="term" value="P:regulation of transcription by RNA polymerase II"/>
    <property type="evidence" value="ECO:0000318"/>
    <property type="project" value="GO_Central"/>
</dbReference>
<evidence type="ECO:0000256" key="2">
    <source>
        <dbReference type="ARBA" id="ARBA00010239"/>
    </source>
</evidence>
<name>D8QYH0_SELML</name>
<dbReference type="FunCoup" id="D8QYH0">
    <property type="interactions" value="225"/>
</dbReference>
<dbReference type="Gramene" id="EFJ35198">
    <property type="protein sequence ID" value="EFJ35198"/>
    <property type="gene ID" value="SELMODRAFT_405124"/>
</dbReference>
<dbReference type="Pfam" id="PF04855">
    <property type="entry name" value="SNF5"/>
    <property type="match status" value="2"/>
</dbReference>
<sequence length="276" mass="31959">MRTPAASRPVYGGFRMPTAENLIPMRLDIELDSHRFKDSFSWNAHERDSEIMPFARRLVAEMNLPPVFTQHIVQSMQAQLNEFRSLEAQQLSTEEKVLMLKLDLRINNIVIRDQFLWVKLTRELFVGLKTDAPVQDVGDFESDPEGFARGLCKDLEIEDPEVAPGIAFAIREQLYEIAKQNVTSARETRITKKARRERGIEFNHATTSGTTALNLMRRPNNKISIIRKKTEWELFEPFVEVLTEEESNTLDAKENARLKKLMEEKEDSFASRYVRS</sequence>